<dbReference type="PANTHER" id="PTHR43792">
    <property type="entry name" value="GNAT FAMILY, PUTATIVE (AFU_ORTHOLOGUE AFUA_3G00765)-RELATED-RELATED"/>
    <property type="match status" value="1"/>
</dbReference>
<dbReference type="Pfam" id="PF04266">
    <property type="entry name" value="ASCH"/>
    <property type="match status" value="1"/>
</dbReference>
<proteinExistence type="predicted"/>
<dbReference type="InterPro" id="IPR007374">
    <property type="entry name" value="ASCH_domain"/>
</dbReference>
<comment type="caution">
    <text evidence="2">The sequence shown here is derived from an EMBL/GenBank/DDBJ whole genome shotgun (WGS) entry which is preliminary data.</text>
</comment>
<evidence type="ECO:0000313" key="2">
    <source>
        <dbReference type="EMBL" id="HIU90561.1"/>
    </source>
</evidence>
<dbReference type="InterPro" id="IPR015947">
    <property type="entry name" value="PUA-like_sf"/>
</dbReference>
<dbReference type="Pfam" id="PF13302">
    <property type="entry name" value="Acetyltransf_3"/>
    <property type="match status" value="1"/>
</dbReference>
<dbReference type="PROSITE" id="PS51186">
    <property type="entry name" value="GNAT"/>
    <property type="match status" value="1"/>
</dbReference>
<organism evidence="2 3">
    <name type="scientific">Candidatus Fimimonas merdipullorum</name>
    <dbReference type="NCBI Taxonomy" id="2840822"/>
    <lineage>
        <taxon>Bacteria</taxon>
        <taxon>Pseudomonadati</taxon>
        <taxon>Myxococcota</taxon>
        <taxon>Myxococcia</taxon>
        <taxon>Myxococcales</taxon>
        <taxon>Cystobacterineae</taxon>
        <taxon>Myxococcaceae</taxon>
        <taxon>Myxococcaceae incertae sedis</taxon>
        <taxon>Candidatus Fimimonas</taxon>
    </lineage>
</organism>
<dbReference type="EMBL" id="DVOC01000018">
    <property type="protein sequence ID" value="HIU90561.1"/>
    <property type="molecule type" value="Genomic_DNA"/>
</dbReference>
<protein>
    <submittedName>
        <fullName evidence="2">GNAT family N-acetyltransferase</fullName>
    </submittedName>
</protein>
<dbReference type="Gene3D" id="3.90.79.10">
    <property type="entry name" value="Nucleoside Triphosphate Pyrophosphohydrolase"/>
    <property type="match status" value="1"/>
</dbReference>
<dbReference type="InterPro" id="IPR016181">
    <property type="entry name" value="Acyl_CoA_acyltransferase"/>
</dbReference>
<name>A0A9D1MWG9_9BACT</name>
<dbReference type="InterPro" id="IPR015797">
    <property type="entry name" value="NUDIX_hydrolase-like_dom_sf"/>
</dbReference>
<dbReference type="Proteomes" id="UP000886852">
    <property type="component" value="Unassembled WGS sequence"/>
</dbReference>
<dbReference type="SUPFAM" id="SSF55729">
    <property type="entry name" value="Acyl-CoA N-acyltransferases (Nat)"/>
    <property type="match status" value="1"/>
</dbReference>
<dbReference type="SUPFAM" id="SSF88697">
    <property type="entry name" value="PUA domain-like"/>
    <property type="match status" value="1"/>
</dbReference>
<evidence type="ECO:0000313" key="3">
    <source>
        <dbReference type="Proteomes" id="UP000886852"/>
    </source>
</evidence>
<dbReference type="InterPro" id="IPR051531">
    <property type="entry name" value="N-acetyltransferase"/>
</dbReference>
<dbReference type="Gene3D" id="2.30.130.30">
    <property type="entry name" value="Hypothetical protein"/>
    <property type="match status" value="1"/>
</dbReference>
<reference evidence="2" key="2">
    <citation type="journal article" date="2021" name="PeerJ">
        <title>Extensive microbial diversity within the chicken gut microbiome revealed by metagenomics and culture.</title>
        <authorList>
            <person name="Gilroy R."/>
            <person name="Ravi A."/>
            <person name="Getino M."/>
            <person name="Pursley I."/>
            <person name="Horton D.L."/>
            <person name="Alikhan N.F."/>
            <person name="Baker D."/>
            <person name="Gharbi K."/>
            <person name="Hall N."/>
            <person name="Watson M."/>
            <person name="Adriaenssens E.M."/>
            <person name="Foster-Nyarko E."/>
            <person name="Jarju S."/>
            <person name="Secka A."/>
            <person name="Antonio M."/>
            <person name="Oren A."/>
            <person name="Chaudhuri R.R."/>
            <person name="La Ragione R."/>
            <person name="Hildebrand F."/>
            <person name="Pallen M.J."/>
        </authorList>
    </citation>
    <scope>NUCLEOTIDE SEQUENCE</scope>
    <source>
        <strain evidence="2">ChiHjej12B11-7776</strain>
    </source>
</reference>
<dbReference type="Gene3D" id="3.40.630.30">
    <property type="match status" value="1"/>
</dbReference>
<dbReference type="AlphaFoldDB" id="A0A9D1MWG9"/>
<sequence length="450" mass="51445">MDTSKNELSLQLEQGTLNVKAAAIILHEGKLLVKKRDGIFVLPRGNVQFNESAEDALERILRIQLTANATVGRCLFVHQRFCDGEDQKPCHQLTFYFLTELSRQFWDREFFDGQQAAFCLLSAEDLKDRSAFPPFVTQCLKELPETTQVVTTRTSSKSFVQRLVAAAKQSRLISTARLALVPMQKEDAPQVFQWTSDSQVVRYLRYDKYDKVEDVEKWIESKRADEHLFGIFLKDGTLVGCANASPAEEGRYELGYSLNRTFWQHGYCTEACLALIAYTAEKFGAEDFHLSHAKENVRSQRVAEKCGFRFEKNGSYTTFDGSKTFQSREYGLKVTLHKMNLENESFLKVAEGTKSVELRLNDEKRRRVHAGDLIAFTDRLTGRKAVVKVTAMHIFDSFDKLYGSMDLARCGYFGESMFHASSNDMLKYYSKEKQRDYGVVGIEFTLLATF</sequence>
<dbReference type="SUPFAM" id="SSF55811">
    <property type="entry name" value="Nudix"/>
    <property type="match status" value="1"/>
</dbReference>
<dbReference type="InterPro" id="IPR000182">
    <property type="entry name" value="GNAT_dom"/>
</dbReference>
<gene>
    <name evidence="2" type="ORF">IAC72_00905</name>
</gene>
<dbReference type="GO" id="GO:0016747">
    <property type="term" value="F:acyltransferase activity, transferring groups other than amino-acyl groups"/>
    <property type="evidence" value="ECO:0007669"/>
    <property type="project" value="InterPro"/>
</dbReference>
<feature type="domain" description="N-acetyltransferase" evidence="1">
    <location>
        <begin position="178"/>
        <end position="342"/>
    </location>
</feature>
<accession>A0A9D1MWG9</accession>
<evidence type="ECO:0000259" key="1">
    <source>
        <dbReference type="PROSITE" id="PS51186"/>
    </source>
</evidence>
<reference evidence="2" key="1">
    <citation type="submission" date="2020-10" db="EMBL/GenBank/DDBJ databases">
        <authorList>
            <person name="Gilroy R."/>
        </authorList>
    </citation>
    <scope>NUCLEOTIDE SEQUENCE</scope>
    <source>
        <strain evidence="2">ChiHjej12B11-7776</strain>
    </source>
</reference>
<dbReference type="CDD" id="cd06555">
    <property type="entry name" value="ASCH_PF0470_like"/>
    <property type="match status" value="1"/>
</dbReference>